<evidence type="ECO:0000256" key="1">
    <source>
        <dbReference type="ARBA" id="ARBA00022679"/>
    </source>
</evidence>
<dbReference type="GO" id="GO:0000160">
    <property type="term" value="P:phosphorelay signal transduction system"/>
    <property type="evidence" value="ECO:0007669"/>
    <property type="project" value="UniProtKB-KW"/>
</dbReference>
<evidence type="ECO:0000256" key="2">
    <source>
        <dbReference type="ARBA" id="ARBA00022777"/>
    </source>
</evidence>
<proteinExistence type="predicted"/>
<evidence type="ECO:0000259" key="7">
    <source>
        <dbReference type="Pfam" id="PF04024"/>
    </source>
</evidence>
<keyword evidence="2" id="KW-0418">Kinase</keyword>
<keyword evidence="5" id="KW-1133">Transmembrane helix</keyword>
<feature type="region of interest" description="Disordered" evidence="4">
    <location>
        <begin position="1"/>
        <end position="41"/>
    </location>
</feature>
<dbReference type="Proteomes" id="UP000250462">
    <property type="component" value="Unassembled WGS sequence"/>
</dbReference>
<keyword evidence="3" id="KW-0902">Two-component regulatory system</keyword>
<feature type="transmembrane region" description="Helical" evidence="5">
    <location>
        <begin position="129"/>
        <end position="146"/>
    </location>
</feature>
<sequence>MTVAPRAPSADRAGDADSSERSREHRDREPEPPRFARGSDGRLIGGVASGLATYFGIQPLTVRIAFCVLSGISGFGVVLYAALWIFTPSADDVARQEENASPAGIAAASRAGRRWRSAGHPLSARRGDLGQLAAILLLGLGAFLILGQTPLGLRAEVAFPLLLTAVGLALVWRGIEHDERRATAHPERAPWLTAITEGGGWLAVLRLGAGVVIVVLGVGVFLMGQGQLAAMLDALAGIVVLLVGLGLIIGPWLWKLWRTADAERRERIVSQERADMAAHLHDSVLQTLALIQKQAHDPRAVVSLARRQERDLRSWLYGDQSGDEESSLAAALSTTGTEVEEDFGVPVEVVTVGDAPLDDLGRAIIQAAREAAVNAAKHSGAQKIDIYLEATEDGIDVFVRDRGSGFDPEQIPDDRLGVRHSIIDRMRRHGGSAQIRSEPDVGTEVRLTTMP</sequence>
<feature type="transmembrane region" description="Helical" evidence="5">
    <location>
        <begin position="158"/>
        <end position="175"/>
    </location>
</feature>
<name>A0A329QGD0_9ACTN</name>
<dbReference type="AlphaFoldDB" id="A0A329QGD0"/>
<feature type="region of interest" description="Disordered" evidence="4">
    <location>
        <begin position="428"/>
        <end position="451"/>
    </location>
</feature>
<feature type="transmembrane region" description="Helical" evidence="5">
    <location>
        <begin position="234"/>
        <end position="254"/>
    </location>
</feature>
<feature type="transmembrane region" description="Helical" evidence="5">
    <location>
        <begin position="64"/>
        <end position="86"/>
    </location>
</feature>
<evidence type="ECO:0000256" key="5">
    <source>
        <dbReference type="SAM" id="Phobius"/>
    </source>
</evidence>
<dbReference type="OrthoDB" id="3534856at2"/>
<keyword evidence="1" id="KW-0808">Transferase</keyword>
<evidence type="ECO:0000313" key="8">
    <source>
        <dbReference type="EMBL" id="RAW11427.1"/>
    </source>
</evidence>
<feature type="transmembrane region" description="Helical" evidence="5">
    <location>
        <begin position="200"/>
        <end position="222"/>
    </location>
</feature>
<dbReference type="InterPro" id="IPR050482">
    <property type="entry name" value="Sensor_HK_TwoCompSys"/>
</dbReference>
<reference evidence="8 9" key="1">
    <citation type="submission" date="2018-06" db="EMBL/GenBank/DDBJ databases">
        <title>Phytoactinopolyspora halophila sp. nov., a novel halophilic actinomycete isolated from a saline soil in China.</title>
        <authorList>
            <person name="Tang S.-K."/>
        </authorList>
    </citation>
    <scope>NUCLEOTIDE SEQUENCE [LARGE SCALE GENOMIC DNA]</scope>
    <source>
        <strain evidence="8 9">YIM 96934</strain>
    </source>
</reference>
<evidence type="ECO:0000313" key="9">
    <source>
        <dbReference type="Proteomes" id="UP000250462"/>
    </source>
</evidence>
<protein>
    <submittedName>
        <fullName evidence="8">ATPase</fullName>
    </submittedName>
</protein>
<dbReference type="Pfam" id="PF04024">
    <property type="entry name" value="PspC"/>
    <property type="match status" value="1"/>
</dbReference>
<dbReference type="Gene3D" id="3.30.565.10">
    <property type="entry name" value="Histidine kinase-like ATPase, C-terminal domain"/>
    <property type="match status" value="1"/>
</dbReference>
<evidence type="ECO:0000256" key="3">
    <source>
        <dbReference type="ARBA" id="ARBA00023012"/>
    </source>
</evidence>
<dbReference type="GO" id="GO:0016301">
    <property type="term" value="F:kinase activity"/>
    <property type="evidence" value="ECO:0007669"/>
    <property type="project" value="UniProtKB-KW"/>
</dbReference>
<comment type="caution">
    <text evidence="8">The sequence shown here is derived from an EMBL/GenBank/DDBJ whole genome shotgun (WGS) entry which is preliminary data.</text>
</comment>
<dbReference type="PANTHER" id="PTHR24421:SF61">
    <property type="entry name" value="OXYGEN SENSOR HISTIDINE KINASE NREB"/>
    <property type="match status" value="1"/>
</dbReference>
<dbReference type="InterPro" id="IPR036890">
    <property type="entry name" value="HATPase_C_sf"/>
</dbReference>
<feature type="domain" description="Histidine kinase/HSP90-like ATPase" evidence="6">
    <location>
        <begin position="363"/>
        <end position="448"/>
    </location>
</feature>
<feature type="domain" description="Phage shock protein PspC N-terminal" evidence="7">
    <location>
        <begin position="34"/>
        <end position="89"/>
    </location>
</feature>
<evidence type="ECO:0000256" key="4">
    <source>
        <dbReference type="SAM" id="MobiDB-lite"/>
    </source>
</evidence>
<dbReference type="SUPFAM" id="SSF55874">
    <property type="entry name" value="ATPase domain of HSP90 chaperone/DNA topoisomerase II/histidine kinase"/>
    <property type="match status" value="1"/>
</dbReference>
<keyword evidence="9" id="KW-1185">Reference proteome</keyword>
<dbReference type="PANTHER" id="PTHR24421">
    <property type="entry name" value="NITRATE/NITRITE SENSOR PROTEIN NARX-RELATED"/>
    <property type="match status" value="1"/>
</dbReference>
<dbReference type="InterPro" id="IPR003594">
    <property type="entry name" value="HATPase_dom"/>
</dbReference>
<accession>A0A329QGD0</accession>
<dbReference type="Pfam" id="PF02518">
    <property type="entry name" value="HATPase_c"/>
    <property type="match status" value="1"/>
</dbReference>
<keyword evidence="5" id="KW-0472">Membrane</keyword>
<gene>
    <name evidence="8" type="ORF">DPM12_16430</name>
</gene>
<dbReference type="InterPro" id="IPR007168">
    <property type="entry name" value="Phageshock_PspC_N"/>
</dbReference>
<feature type="compositionally biased region" description="Basic and acidic residues" evidence="4">
    <location>
        <begin position="12"/>
        <end position="40"/>
    </location>
</feature>
<dbReference type="RefSeq" id="WP_112259438.1">
    <property type="nucleotide sequence ID" value="NZ_QMIG01000020.1"/>
</dbReference>
<dbReference type="EMBL" id="QMIG01000020">
    <property type="protein sequence ID" value="RAW11427.1"/>
    <property type="molecule type" value="Genomic_DNA"/>
</dbReference>
<keyword evidence="5" id="KW-0812">Transmembrane</keyword>
<organism evidence="8 9">
    <name type="scientific">Phytoactinopolyspora halophila</name>
    <dbReference type="NCBI Taxonomy" id="1981511"/>
    <lineage>
        <taxon>Bacteria</taxon>
        <taxon>Bacillati</taxon>
        <taxon>Actinomycetota</taxon>
        <taxon>Actinomycetes</taxon>
        <taxon>Jiangellales</taxon>
        <taxon>Jiangellaceae</taxon>
        <taxon>Phytoactinopolyspora</taxon>
    </lineage>
</organism>
<evidence type="ECO:0000259" key="6">
    <source>
        <dbReference type="Pfam" id="PF02518"/>
    </source>
</evidence>